<dbReference type="InterPro" id="IPR036583">
    <property type="entry name" value="23S_rRNA_IVS_sf"/>
</dbReference>
<dbReference type="EMBL" id="QSUL01000012">
    <property type="protein sequence ID" value="RGN32981.1"/>
    <property type="molecule type" value="Genomic_DNA"/>
</dbReference>
<comment type="caution">
    <text evidence="1">The sequence shown here is derived from an EMBL/GenBank/DDBJ whole genome shotgun (WGS) entry which is preliminary data.</text>
</comment>
<dbReference type="PANTHER" id="PTHR38471">
    <property type="entry name" value="FOUR HELIX BUNDLE PROTEIN"/>
    <property type="match status" value="1"/>
</dbReference>
<sequence>MGDSENVVLVKSYAFAVRIVNAFKYLSVSQKEFVLSKQLLRSGTSIGALNREAVHAQSKADFLNKMNIALKEAYETEYWLLLLKDTHYINEDTYKSINADCKELVALLTSIVKTVKTNINENDRR</sequence>
<accession>A0A3E5B5U5</accession>
<dbReference type="NCBIfam" id="TIGR02436">
    <property type="entry name" value="four helix bundle protein"/>
    <property type="match status" value="1"/>
</dbReference>
<dbReference type="SUPFAM" id="SSF158446">
    <property type="entry name" value="IVS-encoded protein-like"/>
    <property type="match status" value="1"/>
</dbReference>
<dbReference type="PIRSF" id="PIRSF035652">
    <property type="entry name" value="CHP02436"/>
    <property type="match status" value="1"/>
</dbReference>
<proteinExistence type="predicted"/>
<dbReference type="PANTHER" id="PTHR38471:SF2">
    <property type="entry name" value="FOUR HELIX BUNDLE PROTEIN"/>
    <property type="match status" value="1"/>
</dbReference>
<gene>
    <name evidence="1" type="ORF">DXB65_17310</name>
</gene>
<organism evidence="1 2">
    <name type="scientific">Bacteroides oleiciplenus</name>
    <dbReference type="NCBI Taxonomy" id="626931"/>
    <lineage>
        <taxon>Bacteria</taxon>
        <taxon>Pseudomonadati</taxon>
        <taxon>Bacteroidota</taxon>
        <taxon>Bacteroidia</taxon>
        <taxon>Bacteroidales</taxon>
        <taxon>Bacteroidaceae</taxon>
        <taxon>Bacteroides</taxon>
    </lineage>
</organism>
<dbReference type="RefSeq" id="WP_117724999.1">
    <property type="nucleotide sequence ID" value="NZ_QSUL01000012.1"/>
</dbReference>
<dbReference type="AlphaFoldDB" id="A0A3E5B5U5"/>
<protein>
    <submittedName>
        <fullName evidence="1">Four helix bundle protein</fullName>
    </submittedName>
</protein>
<evidence type="ECO:0000313" key="1">
    <source>
        <dbReference type="EMBL" id="RGN32981.1"/>
    </source>
</evidence>
<name>A0A3E5B5U5_9BACE</name>
<reference evidence="1 2" key="1">
    <citation type="submission" date="2018-08" db="EMBL/GenBank/DDBJ databases">
        <title>A genome reference for cultivated species of the human gut microbiota.</title>
        <authorList>
            <person name="Zou Y."/>
            <person name="Xue W."/>
            <person name="Luo G."/>
        </authorList>
    </citation>
    <scope>NUCLEOTIDE SEQUENCE [LARGE SCALE GENOMIC DNA]</scope>
    <source>
        <strain evidence="1 2">OM05-15BH</strain>
    </source>
</reference>
<dbReference type="Gene3D" id="1.20.1440.60">
    <property type="entry name" value="23S rRNA-intervening sequence"/>
    <property type="match status" value="1"/>
</dbReference>
<dbReference type="Proteomes" id="UP000260983">
    <property type="component" value="Unassembled WGS sequence"/>
</dbReference>
<dbReference type="Pfam" id="PF05635">
    <property type="entry name" value="23S_rRNA_IVP"/>
    <property type="match status" value="1"/>
</dbReference>
<dbReference type="InterPro" id="IPR012657">
    <property type="entry name" value="23S_rRNA-intervening_sequence"/>
</dbReference>
<evidence type="ECO:0000313" key="2">
    <source>
        <dbReference type="Proteomes" id="UP000260983"/>
    </source>
</evidence>